<sequence length="70" mass="7928">MAIQEEMMVAGVEQLVRDLQHTVRSGITKTEKMEDAAAESVAEARCRERGELGQRCFYGSRQTYTRSCDL</sequence>
<dbReference type="EMBL" id="OZ019909">
    <property type="protein sequence ID" value="CAK9209736.1"/>
    <property type="molecule type" value="Genomic_DNA"/>
</dbReference>
<keyword evidence="2" id="KW-1185">Reference proteome</keyword>
<dbReference type="Proteomes" id="UP001497512">
    <property type="component" value="Chromosome 17"/>
</dbReference>
<gene>
    <name evidence="1" type="ORF">CSSPTR1EN2_LOCUS10025</name>
</gene>
<name>A0ABP0U0Q9_9BRYO</name>
<evidence type="ECO:0000313" key="1">
    <source>
        <dbReference type="EMBL" id="CAK9209736.1"/>
    </source>
</evidence>
<protein>
    <submittedName>
        <fullName evidence="1">Uncharacterized protein</fullName>
    </submittedName>
</protein>
<reference evidence="1" key="1">
    <citation type="submission" date="2024-02" db="EMBL/GenBank/DDBJ databases">
        <authorList>
            <consortium name="ELIXIR-Norway"/>
            <consortium name="Elixir Norway"/>
        </authorList>
    </citation>
    <scope>NUCLEOTIDE SEQUENCE</scope>
</reference>
<proteinExistence type="predicted"/>
<evidence type="ECO:0000313" key="2">
    <source>
        <dbReference type="Proteomes" id="UP001497512"/>
    </source>
</evidence>
<accession>A0ABP0U0Q9</accession>
<organism evidence="1 2">
    <name type="scientific">Sphagnum troendelagicum</name>
    <dbReference type="NCBI Taxonomy" id="128251"/>
    <lineage>
        <taxon>Eukaryota</taxon>
        <taxon>Viridiplantae</taxon>
        <taxon>Streptophyta</taxon>
        <taxon>Embryophyta</taxon>
        <taxon>Bryophyta</taxon>
        <taxon>Sphagnophytina</taxon>
        <taxon>Sphagnopsida</taxon>
        <taxon>Sphagnales</taxon>
        <taxon>Sphagnaceae</taxon>
        <taxon>Sphagnum</taxon>
    </lineage>
</organism>